<keyword evidence="2" id="KW-0812">Transmembrane</keyword>
<feature type="transmembrane region" description="Helical" evidence="2">
    <location>
        <begin position="87"/>
        <end position="109"/>
    </location>
</feature>
<keyword evidence="2" id="KW-0472">Membrane</keyword>
<evidence type="ECO:0000313" key="3">
    <source>
        <dbReference type="EMBL" id="CAG1854423.1"/>
    </source>
</evidence>
<keyword evidence="2" id="KW-1133">Transmembrane helix</keyword>
<dbReference type="Gramene" id="Ma10_t23650.1">
    <property type="protein sequence ID" value="Ma10_p23650.1"/>
    <property type="gene ID" value="Ma10_g23650"/>
</dbReference>
<protein>
    <submittedName>
        <fullName evidence="3">(wild Malaysian banana) hypothetical protein</fullName>
    </submittedName>
</protein>
<feature type="transmembrane region" description="Helical" evidence="2">
    <location>
        <begin position="173"/>
        <end position="189"/>
    </location>
</feature>
<sequence>MDRKKIAMRYLRSDLLSFCLSIMQLPSSLIVVWSVILTVRNLRAQDNNNALALIVLIQYIPRFYLIFPLSQQIIKTTGVVTKTGWAGAVYNLLLYMIASHVLGASWSLLSVERQRTCWKSQCTLDRPLCKLRFLIVACQANQNVKAGLLVKKYFYRYAFYLSPAPVAKHRQRVLLFSILIVLVGLVLFAHLIGNMQVLCGHLLIFIACVVFKVECL</sequence>
<dbReference type="InParanoid" id="A0A804KZL1"/>
<reference evidence="3" key="1">
    <citation type="submission" date="2021-03" db="EMBL/GenBank/DDBJ databases">
        <authorList>
            <consortium name="Genoscope - CEA"/>
            <person name="William W."/>
        </authorList>
    </citation>
    <scope>NUCLEOTIDE SEQUENCE</scope>
    <source>
        <strain evidence="3">Doubled-haploid Pahang</strain>
    </source>
</reference>
<dbReference type="PANTHER" id="PTHR45651:SF9">
    <property type="entry name" value="CYCLIC NUCLEOTIDE-GATED ION CHANNEL 14-RELATED"/>
    <property type="match status" value="1"/>
</dbReference>
<gene>
    <name evidence="3" type="ORF">GSMUA_326490.1</name>
</gene>
<dbReference type="AlphaFoldDB" id="A0A804KZL1"/>
<organism evidence="4 5">
    <name type="scientific">Musa acuminata subsp. malaccensis</name>
    <name type="common">Wild banana</name>
    <name type="synonym">Musa malaccensis</name>
    <dbReference type="NCBI Taxonomy" id="214687"/>
    <lineage>
        <taxon>Eukaryota</taxon>
        <taxon>Viridiplantae</taxon>
        <taxon>Streptophyta</taxon>
        <taxon>Embryophyta</taxon>
        <taxon>Tracheophyta</taxon>
        <taxon>Spermatophyta</taxon>
        <taxon>Magnoliopsida</taxon>
        <taxon>Liliopsida</taxon>
        <taxon>Zingiberales</taxon>
        <taxon>Musaceae</taxon>
        <taxon>Musa</taxon>
    </lineage>
</organism>
<evidence type="ECO:0000313" key="4">
    <source>
        <dbReference type="EnsemblPlants" id="Ma10_p23650.1"/>
    </source>
</evidence>
<name>A0A804KZL1_MUSAM</name>
<proteinExistence type="predicted"/>
<dbReference type="EMBL" id="HG996476">
    <property type="protein sequence ID" value="CAG1854423.1"/>
    <property type="molecule type" value="Genomic_DNA"/>
</dbReference>
<keyword evidence="1" id="KW-0406">Ion transport</keyword>
<accession>A0A804KZL1</accession>
<keyword evidence="1" id="KW-0407">Ion channel</keyword>
<keyword evidence="5" id="KW-1185">Reference proteome</keyword>
<feature type="transmembrane region" description="Helical" evidence="2">
    <location>
        <begin position="50"/>
        <end position="67"/>
    </location>
</feature>
<dbReference type="GO" id="GO:0034220">
    <property type="term" value="P:monoatomic ion transmembrane transport"/>
    <property type="evidence" value="ECO:0007669"/>
    <property type="project" value="UniProtKB-KW"/>
</dbReference>
<reference evidence="4" key="2">
    <citation type="submission" date="2021-05" db="UniProtKB">
        <authorList>
            <consortium name="EnsemblPlants"/>
        </authorList>
    </citation>
    <scope>IDENTIFICATION</scope>
    <source>
        <strain evidence="4">subsp. malaccensis</strain>
    </source>
</reference>
<dbReference type="EnsemblPlants" id="Ma10_t23650.1">
    <property type="protein sequence ID" value="Ma10_p23650.1"/>
    <property type="gene ID" value="Ma10_g23650"/>
</dbReference>
<dbReference type="GO" id="GO:0016020">
    <property type="term" value="C:membrane"/>
    <property type="evidence" value="ECO:0007669"/>
    <property type="project" value="UniProtKB-SubCell"/>
</dbReference>
<evidence type="ECO:0000256" key="1">
    <source>
        <dbReference type="ARBA" id="ARBA00023303"/>
    </source>
</evidence>
<evidence type="ECO:0000313" key="5">
    <source>
        <dbReference type="Proteomes" id="UP000012960"/>
    </source>
</evidence>
<feature type="transmembrane region" description="Helical" evidence="2">
    <location>
        <begin position="15"/>
        <end position="38"/>
    </location>
</feature>
<evidence type="ECO:0000256" key="2">
    <source>
        <dbReference type="SAM" id="Phobius"/>
    </source>
</evidence>
<keyword evidence="1" id="KW-0813">Transport</keyword>
<dbReference type="PANTHER" id="PTHR45651">
    <property type="entry name" value="CYCLIC NUCLEOTIDE-GATED ION CHANNEL 15-RELATED-RELATED"/>
    <property type="match status" value="1"/>
</dbReference>
<dbReference type="Proteomes" id="UP000012960">
    <property type="component" value="Unplaced"/>
</dbReference>